<gene>
    <name evidence="3" type="ORF">BV95_04212</name>
</gene>
<protein>
    <submittedName>
        <fullName evidence="3">RelE/StbE family addiction module toxin</fullName>
    </submittedName>
</protein>
<dbReference type="SUPFAM" id="SSF143011">
    <property type="entry name" value="RelE-like"/>
    <property type="match status" value="1"/>
</dbReference>
<dbReference type="OrthoDB" id="121597at2"/>
<dbReference type="Pfam" id="PF05016">
    <property type="entry name" value="ParE_toxin"/>
    <property type="match status" value="1"/>
</dbReference>
<dbReference type="eggNOG" id="COG3668">
    <property type="taxonomic scope" value="Bacteria"/>
</dbReference>
<organism evidence="3 4">
    <name type="scientific">Sphingobium chlorophenolicum</name>
    <dbReference type="NCBI Taxonomy" id="46429"/>
    <lineage>
        <taxon>Bacteria</taxon>
        <taxon>Pseudomonadati</taxon>
        <taxon>Pseudomonadota</taxon>
        <taxon>Alphaproteobacteria</taxon>
        <taxon>Sphingomonadales</taxon>
        <taxon>Sphingomonadaceae</taxon>
        <taxon>Sphingobium</taxon>
    </lineage>
</organism>
<comment type="caution">
    <text evidence="3">The sequence shown here is derived from an EMBL/GenBank/DDBJ whole genome shotgun (WGS) entry which is preliminary data.</text>
</comment>
<dbReference type="InterPro" id="IPR007712">
    <property type="entry name" value="RelE/ParE_toxin"/>
</dbReference>
<dbReference type="EMBL" id="JFHR01000079">
    <property type="protein sequence ID" value="KEQ51539.1"/>
    <property type="molecule type" value="Genomic_DNA"/>
</dbReference>
<dbReference type="InterPro" id="IPR035093">
    <property type="entry name" value="RelE/ParE_toxin_dom_sf"/>
</dbReference>
<evidence type="ECO:0000313" key="3">
    <source>
        <dbReference type="EMBL" id="KEQ51539.1"/>
    </source>
</evidence>
<evidence type="ECO:0000256" key="2">
    <source>
        <dbReference type="ARBA" id="ARBA00022649"/>
    </source>
</evidence>
<dbReference type="InterPro" id="IPR051803">
    <property type="entry name" value="TA_system_RelE-like_toxin"/>
</dbReference>
<accession>A0A081R8L6</accession>
<name>A0A081R8L6_SPHCR</name>
<reference evidence="3 4" key="1">
    <citation type="submission" date="2014-02" db="EMBL/GenBank/DDBJ databases">
        <title>Whole genome sequence of Sphingobium chlorophenolicum NBRC 16172.</title>
        <authorList>
            <person name="Gan H.M."/>
            <person name="Gan H.Y."/>
            <person name="Chew T.H."/>
            <person name="Savka M.A."/>
        </authorList>
    </citation>
    <scope>NUCLEOTIDE SEQUENCE [LARGE SCALE GENOMIC DNA]</scope>
    <source>
        <strain evidence="3 4">NBRC 16172</strain>
    </source>
</reference>
<dbReference type="PANTHER" id="PTHR33755">
    <property type="entry name" value="TOXIN PARE1-RELATED"/>
    <property type="match status" value="1"/>
</dbReference>
<evidence type="ECO:0000256" key="1">
    <source>
        <dbReference type="ARBA" id="ARBA00006226"/>
    </source>
</evidence>
<dbReference type="Gene3D" id="3.30.2310.20">
    <property type="entry name" value="RelE-like"/>
    <property type="match status" value="1"/>
</dbReference>
<sequence length="91" mass="10379">MPHIIWRPSAQEDARRIVDYISDRNPAAAARLAELLAHAAERLADHPYMHRAGRVPDTREAIVTPNYILVYRVGGEVIEILAVKHTRQQYP</sequence>
<dbReference type="PATRIC" id="fig|46429.4.peg.4199"/>
<evidence type="ECO:0000313" key="4">
    <source>
        <dbReference type="Proteomes" id="UP000028411"/>
    </source>
</evidence>
<comment type="similarity">
    <text evidence="1">Belongs to the RelE toxin family.</text>
</comment>
<keyword evidence="2" id="KW-1277">Toxin-antitoxin system</keyword>
<dbReference type="NCBIfam" id="TIGR02385">
    <property type="entry name" value="RelE_StbE"/>
    <property type="match status" value="1"/>
</dbReference>
<dbReference type="RefSeq" id="WP_037456788.1">
    <property type="nucleotide sequence ID" value="NZ_JFHR01000079.1"/>
</dbReference>
<dbReference type="AlphaFoldDB" id="A0A081R8L6"/>
<dbReference type="Proteomes" id="UP000028411">
    <property type="component" value="Unassembled WGS sequence"/>
</dbReference>
<proteinExistence type="inferred from homology"/>